<dbReference type="InterPro" id="IPR029052">
    <property type="entry name" value="Metallo-depent_PP-like"/>
</dbReference>
<dbReference type="InterPro" id="IPR051918">
    <property type="entry name" value="STPP_CPPED1"/>
</dbReference>
<dbReference type="InterPro" id="IPR004843">
    <property type="entry name" value="Calcineurin-like_PHP"/>
</dbReference>
<dbReference type="Gene3D" id="3.60.21.10">
    <property type="match status" value="1"/>
</dbReference>
<keyword evidence="1" id="KW-1133">Transmembrane helix</keyword>
<reference evidence="3" key="1">
    <citation type="submission" date="2023-07" db="EMBL/GenBank/DDBJ databases">
        <title>Genomic Encyclopedia of Type Strains, Phase IV (KMG-IV): sequencing the most valuable type-strain genomes for metagenomic binning, comparative biology and taxonomic classification.</title>
        <authorList>
            <person name="Goeker M."/>
        </authorList>
    </citation>
    <scope>NUCLEOTIDE SEQUENCE</scope>
    <source>
        <strain evidence="3">DSM 24202</strain>
    </source>
</reference>
<feature type="transmembrane region" description="Helical" evidence="1">
    <location>
        <begin position="21"/>
        <end position="44"/>
    </location>
</feature>
<dbReference type="GO" id="GO:0016787">
    <property type="term" value="F:hydrolase activity"/>
    <property type="evidence" value="ECO:0007669"/>
    <property type="project" value="InterPro"/>
</dbReference>
<name>A0AAE4AQH9_9BACT</name>
<dbReference type="PANTHER" id="PTHR43143">
    <property type="entry name" value="METALLOPHOSPHOESTERASE, CALCINEURIN SUPERFAMILY"/>
    <property type="match status" value="1"/>
</dbReference>
<evidence type="ECO:0000313" key="3">
    <source>
        <dbReference type="EMBL" id="MDQ0290457.1"/>
    </source>
</evidence>
<dbReference type="Pfam" id="PF00149">
    <property type="entry name" value="Metallophos"/>
    <property type="match status" value="1"/>
</dbReference>
<keyword evidence="1" id="KW-0812">Transmembrane</keyword>
<sequence length="340" mass="37437">MTKSETKIAGRDAKPRLPRRMAAVALLIAGTGLCLACYIAGIVFSTNLPPFLPPAGRELQPATTSFRLAAFGDFGARVDSMEAVVRAIGNNADFAICTGDLMEFARETEYGHVVAELHEEIKCPFWAIPGNHDLGPLNSLESWRRFFGQDYYYWSYGDSLFIALNTATGKLPAEQRVFLRQTLASQRERYRRCVILCHIPPVDLRPKASHCLPAEDADAFRDIIAGYQIDLIVSGHIHQYMEGTFAGVRLVHLPSSGQVIRDPDNRMFGYAMLDFTADGGIIVKQIDVTADTGRERMEFFASTVLGAKPPIFGAGLALIVIGSTLLYRHDSATARIPRPA</sequence>
<evidence type="ECO:0000313" key="4">
    <source>
        <dbReference type="Proteomes" id="UP001238163"/>
    </source>
</evidence>
<dbReference type="EMBL" id="JAUSVL010000001">
    <property type="protein sequence ID" value="MDQ0290457.1"/>
    <property type="molecule type" value="Genomic_DNA"/>
</dbReference>
<dbReference type="RefSeq" id="WP_307261997.1">
    <property type="nucleotide sequence ID" value="NZ_JAUSVL010000001.1"/>
</dbReference>
<organism evidence="3 4">
    <name type="scientific">Oligosphaera ethanolica</name>
    <dbReference type="NCBI Taxonomy" id="760260"/>
    <lineage>
        <taxon>Bacteria</taxon>
        <taxon>Pseudomonadati</taxon>
        <taxon>Lentisphaerota</taxon>
        <taxon>Oligosphaeria</taxon>
        <taxon>Oligosphaerales</taxon>
        <taxon>Oligosphaeraceae</taxon>
        <taxon>Oligosphaera</taxon>
    </lineage>
</organism>
<evidence type="ECO:0000256" key="1">
    <source>
        <dbReference type="SAM" id="Phobius"/>
    </source>
</evidence>
<keyword evidence="1" id="KW-0472">Membrane</keyword>
<comment type="caution">
    <text evidence="3">The sequence shown here is derived from an EMBL/GenBank/DDBJ whole genome shotgun (WGS) entry which is preliminary data.</text>
</comment>
<feature type="domain" description="Calcineurin-like phosphoesterase" evidence="2">
    <location>
        <begin position="66"/>
        <end position="240"/>
    </location>
</feature>
<dbReference type="PANTHER" id="PTHR43143:SF1">
    <property type="entry name" value="SERINE_THREONINE-PROTEIN PHOSPHATASE CPPED1"/>
    <property type="match status" value="1"/>
</dbReference>
<keyword evidence="4" id="KW-1185">Reference proteome</keyword>
<protein>
    <submittedName>
        <fullName evidence="3">Icc-related predicted phosphoesterase</fullName>
    </submittedName>
</protein>
<gene>
    <name evidence="3" type="ORF">J3R75_002564</name>
</gene>
<dbReference type="Proteomes" id="UP001238163">
    <property type="component" value="Unassembled WGS sequence"/>
</dbReference>
<accession>A0AAE4AQH9</accession>
<feature type="transmembrane region" description="Helical" evidence="1">
    <location>
        <begin position="311"/>
        <end position="328"/>
    </location>
</feature>
<dbReference type="AlphaFoldDB" id="A0AAE4AQH9"/>
<evidence type="ECO:0000259" key="2">
    <source>
        <dbReference type="Pfam" id="PF00149"/>
    </source>
</evidence>
<dbReference type="SUPFAM" id="SSF56300">
    <property type="entry name" value="Metallo-dependent phosphatases"/>
    <property type="match status" value="1"/>
</dbReference>
<proteinExistence type="predicted"/>